<name>A0ABV7HB84_9GAMM</name>
<feature type="transmembrane region" description="Helical" evidence="2">
    <location>
        <begin position="94"/>
        <end position="115"/>
    </location>
</feature>
<feature type="transmembrane region" description="Helical" evidence="2">
    <location>
        <begin position="253"/>
        <end position="271"/>
    </location>
</feature>
<feature type="transmembrane region" description="Helical" evidence="2">
    <location>
        <begin position="20"/>
        <end position="37"/>
    </location>
</feature>
<feature type="transmembrane region" description="Helical" evidence="2">
    <location>
        <begin position="277"/>
        <end position="302"/>
    </location>
</feature>
<feature type="transmembrane region" description="Helical" evidence="2">
    <location>
        <begin position="164"/>
        <end position="186"/>
    </location>
</feature>
<organism evidence="3 4">
    <name type="scientific">Litoribrevibacter euphylliae</name>
    <dbReference type="NCBI Taxonomy" id="1834034"/>
    <lineage>
        <taxon>Bacteria</taxon>
        <taxon>Pseudomonadati</taxon>
        <taxon>Pseudomonadota</taxon>
        <taxon>Gammaproteobacteria</taxon>
        <taxon>Oceanospirillales</taxon>
        <taxon>Oceanospirillaceae</taxon>
        <taxon>Litoribrevibacter</taxon>
    </lineage>
</organism>
<evidence type="ECO:0000313" key="4">
    <source>
        <dbReference type="Proteomes" id="UP001595476"/>
    </source>
</evidence>
<evidence type="ECO:0000256" key="1">
    <source>
        <dbReference type="ARBA" id="ARBA00022448"/>
    </source>
</evidence>
<reference evidence="4" key="1">
    <citation type="journal article" date="2019" name="Int. J. Syst. Evol. Microbiol.">
        <title>The Global Catalogue of Microorganisms (GCM) 10K type strain sequencing project: providing services to taxonomists for standard genome sequencing and annotation.</title>
        <authorList>
            <consortium name="The Broad Institute Genomics Platform"/>
            <consortium name="The Broad Institute Genome Sequencing Center for Infectious Disease"/>
            <person name="Wu L."/>
            <person name="Ma J."/>
        </authorList>
    </citation>
    <scope>NUCLEOTIDE SEQUENCE [LARGE SCALE GENOMIC DNA]</scope>
    <source>
        <strain evidence="4">KCTC 52438</strain>
    </source>
</reference>
<comment type="caution">
    <text evidence="3">The sequence shown here is derived from an EMBL/GenBank/DDBJ whole genome shotgun (WGS) entry which is preliminary data.</text>
</comment>
<proteinExistence type="predicted"/>
<dbReference type="InterPro" id="IPR002528">
    <property type="entry name" value="MATE_fam"/>
</dbReference>
<feature type="transmembrane region" description="Helical" evidence="2">
    <location>
        <begin position="198"/>
        <end position="218"/>
    </location>
</feature>
<dbReference type="PANTHER" id="PTHR43298">
    <property type="entry name" value="MULTIDRUG RESISTANCE PROTEIN NORM-RELATED"/>
    <property type="match status" value="1"/>
</dbReference>
<accession>A0ABV7HB84</accession>
<gene>
    <name evidence="3" type="ORF">ACFOEK_02920</name>
</gene>
<keyword evidence="2" id="KW-1133">Transmembrane helix</keyword>
<feature type="transmembrane region" description="Helical" evidence="2">
    <location>
        <begin position="362"/>
        <end position="382"/>
    </location>
</feature>
<feature type="transmembrane region" description="Helical" evidence="2">
    <location>
        <begin position="322"/>
        <end position="342"/>
    </location>
</feature>
<feature type="transmembrane region" description="Helical" evidence="2">
    <location>
        <begin position="49"/>
        <end position="74"/>
    </location>
</feature>
<dbReference type="PANTHER" id="PTHR43298:SF2">
    <property type="entry name" value="FMN_FAD EXPORTER YEEO-RELATED"/>
    <property type="match status" value="1"/>
</dbReference>
<keyword evidence="4" id="KW-1185">Reference proteome</keyword>
<evidence type="ECO:0000313" key="3">
    <source>
        <dbReference type="EMBL" id="MFC3149968.1"/>
    </source>
</evidence>
<dbReference type="Pfam" id="PF01554">
    <property type="entry name" value="MatE"/>
    <property type="match status" value="2"/>
</dbReference>
<keyword evidence="2" id="KW-0472">Membrane</keyword>
<feature type="transmembrane region" description="Helical" evidence="2">
    <location>
        <begin position="394"/>
        <end position="418"/>
    </location>
</feature>
<evidence type="ECO:0000256" key="2">
    <source>
        <dbReference type="SAM" id="Phobius"/>
    </source>
</evidence>
<keyword evidence="1" id="KW-0813">Transport</keyword>
<dbReference type="RefSeq" id="WP_386715906.1">
    <property type="nucleotide sequence ID" value="NZ_JBHRSZ010000002.1"/>
</dbReference>
<protein>
    <submittedName>
        <fullName evidence="3">MATE family efflux transporter</fullName>
    </submittedName>
</protein>
<feature type="transmembrane region" description="Helical" evidence="2">
    <location>
        <begin position="135"/>
        <end position="152"/>
    </location>
</feature>
<dbReference type="EMBL" id="JBHRSZ010000002">
    <property type="protein sequence ID" value="MFC3149968.1"/>
    <property type="molecule type" value="Genomic_DNA"/>
</dbReference>
<dbReference type="Proteomes" id="UP001595476">
    <property type="component" value="Unassembled WGS sequence"/>
</dbReference>
<sequence>MINTDPNPVCEPTARNLLKLAVPIALGMASLSILGLLETSILGHYGQHALAASASANYLFFVFLSAFAGFSIAIQSQVARHIDDAPYIARKYTLVGLSQLVFVALSFILLVYFFNREMIAAQIHDEHIITQASEFLWIKSWSLLPIAILMALRGFLHGANQPKVFLTCLVSSHTLSGVLCYLLVYGKLGFPELGLKGAAFSTVISISLGTALLCLLTLRPLNATKQKGTINKITPSDYVTGWHLAWPTSFQQVIFAIGTAAFMAIIAKTSVTELAAAHLIITLSLVLILPVVGIGMSATTFISRSHTLFQQGETSPQNSQRWYTITLRLSLACILLVSPALLLTTESVLFALTKDPEVVAAAYWPLIILVFSLLFEAVTISTKQSLYALHQNKAVLTILSSTQWLILLPAMLIIHLSGNGSLEIYVLCHAIQRAINGILLYRIWKKEHQNPTPQPHISDVEV</sequence>
<dbReference type="InterPro" id="IPR050222">
    <property type="entry name" value="MATE_MdtK"/>
</dbReference>
<keyword evidence="2" id="KW-0812">Transmembrane</keyword>